<evidence type="ECO:0000256" key="1">
    <source>
        <dbReference type="ARBA" id="ARBA00005010"/>
    </source>
</evidence>
<dbReference type="AlphaFoldDB" id="A0A4P6K1M7"/>
<dbReference type="InterPro" id="IPR042518">
    <property type="entry name" value="SirC_C"/>
</dbReference>
<dbReference type="InterPro" id="IPR036291">
    <property type="entry name" value="NAD(P)-bd_dom_sf"/>
</dbReference>
<proteinExistence type="predicted"/>
<dbReference type="OrthoDB" id="9773765at2"/>
<keyword evidence="4" id="KW-0520">NAD</keyword>
<dbReference type="UniPathway" id="UPA00262">
    <property type="reaction ID" value="UER00222"/>
</dbReference>
<dbReference type="InterPro" id="IPR028161">
    <property type="entry name" value="Met8-like"/>
</dbReference>
<dbReference type="NCBIfam" id="TIGR01470">
    <property type="entry name" value="cysG_Nterm"/>
    <property type="match status" value="1"/>
</dbReference>
<protein>
    <recommendedName>
        <fullName evidence="2">precorrin-2 dehydrogenase</fullName>
        <ecNumber evidence="2">1.3.1.76</ecNumber>
    </recommendedName>
</protein>
<dbReference type="EMBL" id="CP035758">
    <property type="protein sequence ID" value="QBD81580.1"/>
    <property type="molecule type" value="Genomic_DNA"/>
</dbReference>
<evidence type="ECO:0000256" key="2">
    <source>
        <dbReference type="ARBA" id="ARBA00012400"/>
    </source>
</evidence>
<dbReference type="Pfam" id="PF14824">
    <property type="entry name" value="Sirohm_synth_M"/>
    <property type="match status" value="1"/>
</dbReference>
<accession>A0A4P6K1M7</accession>
<reference evidence="8 9" key="1">
    <citation type="submission" date="2019-01" db="EMBL/GenBank/DDBJ databases">
        <title>Ktedonosporobacter rubrisoli SCAWS-G2.</title>
        <authorList>
            <person name="Huang Y."/>
            <person name="Yan B."/>
        </authorList>
    </citation>
    <scope>NUCLEOTIDE SEQUENCE [LARGE SCALE GENOMIC DNA]</scope>
    <source>
        <strain evidence="8 9">SCAWS-G2</strain>
    </source>
</reference>
<gene>
    <name evidence="8" type="ORF">EPA93_38670</name>
</gene>
<evidence type="ECO:0000259" key="7">
    <source>
        <dbReference type="Pfam" id="PF14824"/>
    </source>
</evidence>
<feature type="domain" description="Siroheme synthase central" evidence="7">
    <location>
        <begin position="120"/>
        <end position="145"/>
    </location>
</feature>
<evidence type="ECO:0000256" key="5">
    <source>
        <dbReference type="ARBA" id="ARBA00023244"/>
    </source>
</evidence>
<keyword evidence="9" id="KW-1185">Reference proteome</keyword>
<evidence type="ECO:0000313" key="9">
    <source>
        <dbReference type="Proteomes" id="UP000290365"/>
    </source>
</evidence>
<keyword evidence="3" id="KW-0560">Oxidoreductase</keyword>
<comment type="pathway">
    <text evidence="1">Porphyrin-containing compound metabolism; siroheme biosynthesis; sirohydrochlorin from precorrin-2: step 1/1.</text>
</comment>
<dbReference type="Gene3D" id="1.10.8.610">
    <property type="entry name" value="SirC, precorrin-2 dehydrogenase, C-terminal helical domain-like"/>
    <property type="match status" value="1"/>
</dbReference>
<dbReference type="Gene3D" id="3.40.50.720">
    <property type="entry name" value="NAD(P)-binding Rossmann-like Domain"/>
    <property type="match status" value="1"/>
</dbReference>
<dbReference type="InterPro" id="IPR028281">
    <property type="entry name" value="Sirohaem_synthase_central"/>
</dbReference>
<organism evidence="8 9">
    <name type="scientific">Ktedonosporobacter rubrisoli</name>
    <dbReference type="NCBI Taxonomy" id="2509675"/>
    <lineage>
        <taxon>Bacteria</taxon>
        <taxon>Bacillati</taxon>
        <taxon>Chloroflexota</taxon>
        <taxon>Ktedonobacteria</taxon>
        <taxon>Ktedonobacterales</taxon>
        <taxon>Ktedonosporobacteraceae</taxon>
        <taxon>Ktedonosporobacter</taxon>
    </lineage>
</organism>
<dbReference type="GO" id="GO:0043115">
    <property type="term" value="F:precorrin-2 dehydrogenase activity"/>
    <property type="evidence" value="ECO:0007669"/>
    <property type="project" value="UniProtKB-EC"/>
</dbReference>
<evidence type="ECO:0000313" key="8">
    <source>
        <dbReference type="EMBL" id="QBD81580.1"/>
    </source>
</evidence>
<keyword evidence="5" id="KW-0627">Porphyrin biosynthesis</keyword>
<dbReference type="SUPFAM" id="SSF75615">
    <property type="entry name" value="Siroheme synthase middle domains-like"/>
    <property type="match status" value="1"/>
</dbReference>
<dbReference type="PANTHER" id="PTHR35330:SF1">
    <property type="entry name" value="SIROHEME BIOSYNTHESIS PROTEIN MET8"/>
    <property type="match status" value="1"/>
</dbReference>
<dbReference type="RefSeq" id="WP_129892641.1">
    <property type="nucleotide sequence ID" value="NZ_CP035758.1"/>
</dbReference>
<dbReference type="KEGG" id="kbs:EPA93_38670"/>
<sequence>MPNYYPIMLDVRGREAVVVGGNSVAGEKALALSKSGARVTVMHTEFCPQLQELAQQQTVTLRYKGYERGDLASAFVVVAAVSDAQLIEEIWQETQERGQLLNIVDVPARCNFIVPSILRRGKLTIAVSTEGASPGLAKRIRQDLEGLFPASYDLYLQLASVARAHLKQGGVSYADRDDFFGKFFAKDILSLLTENRLSEAVSITRSLLADYGINVSSEAITADLQAMEGSRP</sequence>
<dbReference type="Pfam" id="PF13241">
    <property type="entry name" value="NAD_binding_7"/>
    <property type="match status" value="1"/>
</dbReference>
<evidence type="ECO:0000256" key="3">
    <source>
        <dbReference type="ARBA" id="ARBA00023002"/>
    </source>
</evidence>
<dbReference type="GO" id="GO:0019354">
    <property type="term" value="P:siroheme biosynthetic process"/>
    <property type="evidence" value="ECO:0007669"/>
    <property type="project" value="UniProtKB-UniPathway"/>
</dbReference>
<evidence type="ECO:0000256" key="6">
    <source>
        <dbReference type="ARBA" id="ARBA00047561"/>
    </source>
</evidence>
<dbReference type="Proteomes" id="UP000290365">
    <property type="component" value="Chromosome"/>
</dbReference>
<name>A0A4P6K1M7_KTERU</name>
<evidence type="ECO:0000256" key="4">
    <source>
        <dbReference type="ARBA" id="ARBA00023027"/>
    </source>
</evidence>
<dbReference type="SUPFAM" id="SSF51735">
    <property type="entry name" value="NAD(P)-binding Rossmann-fold domains"/>
    <property type="match status" value="1"/>
</dbReference>
<dbReference type="EC" id="1.3.1.76" evidence="2"/>
<comment type="catalytic activity">
    <reaction evidence="6">
        <text>precorrin-2 + NAD(+) = sirohydrochlorin + NADH + 2 H(+)</text>
        <dbReference type="Rhea" id="RHEA:15613"/>
        <dbReference type="ChEBI" id="CHEBI:15378"/>
        <dbReference type="ChEBI" id="CHEBI:57540"/>
        <dbReference type="ChEBI" id="CHEBI:57945"/>
        <dbReference type="ChEBI" id="CHEBI:58351"/>
        <dbReference type="ChEBI" id="CHEBI:58827"/>
        <dbReference type="EC" id="1.3.1.76"/>
    </reaction>
</comment>
<dbReference type="GO" id="GO:0004325">
    <property type="term" value="F:ferrochelatase activity"/>
    <property type="evidence" value="ECO:0007669"/>
    <property type="project" value="InterPro"/>
</dbReference>
<dbReference type="PANTHER" id="PTHR35330">
    <property type="entry name" value="SIROHEME BIOSYNTHESIS PROTEIN MET8"/>
    <property type="match status" value="1"/>
</dbReference>
<dbReference type="InterPro" id="IPR006367">
    <property type="entry name" value="Sirohaem_synthase_N"/>
</dbReference>